<feature type="compositionally biased region" description="Basic and acidic residues" evidence="6">
    <location>
        <begin position="451"/>
        <end position="469"/>
    </location>
</feature>
<keyword evidence="3" id="KW-0805">Transcription regulation</keyword>
<dbReference type="Gene3D" id="1.10.10.60">
    <property type="entry name" value="Homeodomain-like"/>
    <property type="match status" value="1"/>
</dbReference>
<feature type="modified residue" description="4-aspartylphosphate" evidence="5">
    <location>
        <position position="76"/>
    </location>
</feature>
<dbReference type="InterPro" id="IPR001789">
    <property type="entry name" value="Sig_transdc_resp-reg_receiver"/>
</dbReference>
<evidence type="ECO:0000256" key="4">
    <source>
        <dbReference type="ARBA" id="ARBA00023163"/>
    </source>
</evidence>
<protein>
    <submittedName>
        <fullName evidence="9">Sigma-54-dependent Fis family transcriptional regulator</fullName>
    </submittedName>
</protein>
<evidence type="ECO:0000256" key="1">
    <source>
        <dbReference type="ARBA" id="ARBA00022741"/>
    </source>
</evidence>
<sequence length="606" mass="67216">MTENRIISGTVGETAKIGDKIMIVDDDPHMRSALSLGLSKLNMKGEIFSSAEDALEYINKNINGKHFNDFFLIISDLNLSGMDGVSFLNSLKTIDEFNNIPFVIITAYGTIESAISAIKNGAADYLLKPFGIADLENIIKNSKERIIHYINNTFDADKNNINSAQIINNADNSSGKSIININILDNAQLNGNKNDFIFLSEKMKEIESFINVIAPTDATVLITGESGTGKEVAAKYIHNKSGRKGDFIAVNCSAIVSTLLESELFGHEKGAFTGASSRKIGKFELADGGTILLDEIGDMDKNLQAKILRTLQENYIDRVGGDSPVRINSRVIAATNKDLKKMVEEGMFREDLYYRLNVLPIELPPLRERKIDIKPLSIFFIRKYTMKYFRKIGRISEEALTYLLSLDYKGNVRELENIIERGVILAQNSDTLNISHLSGLNHINVNGGTYHSHDKPVSADDFNSRENSRDNNTNTNSVQNDYAAENCVNESCGNRNYVNIDDDRNYTNINTNINDNINDNVVSSCDIMNSNHPDSVNNDIAKYGKGAEGCIDIPTIREMEKKLIGEALKKTGGNKNKASELLGITSRTLRNKLKEFEAESGTDTKD</sequence>
<keyword evidence="2" id="KW-0067">ATP-binding</keyword>
<dbReference type="SMART" id="SM00382">
    <property type="entry name" value="AAA"/>
    <property type="match status" value="1"/>
</dbReference>
<dbReference type="GO" id="GO:0000160">
    <property type="term" value="P:phosphorelay signal transduction system"/>
    <property type="evidence" value="ECO:0007669"/>
    <property type="project" value="InterPro"/>
</dbReference>
<dbReference type="PROSITE" id="PS50110">
    <property type="entry name" value="RESPONSE_REGULATORY"/>
    <property type="match status" value="1"/>
</dbReference>
<evidence type="ECO:0000259" key="8">
    <source>
        <dbReference type="PROSITE" id="PS50110"/>
    </source>
</evidence>
<dbReference type="InterPro" id="IPR025943">
    <property type="entry name" value="Sigma_54_int_dom_ATP-bd_2"/>
</dbReference>
<dbReference type="InterPro" id="IPR002078">
    <property type="entry name" value="Sigma_54_int"/>
</dbReference>
<dbReference type="Pfam" id="PF00072">
    <property type="entry name" value="Response_reg"/>
    <property type="match status" value="1"/>
</dbReference>
<dbReference type="PROSITE" id="PS00676">
    <property type="entry name" value="SIGMA54_INTERACT_2"/>
    <property type="match status" value="1"/>
</dbReference>
<feature type="domain" description="Response regulatory" evidence="8">
    <location>
        <begin position="20"/>
        <end position="143"/>
    </location>
</feature>
<proteinExistence type="predicted"/>
<evidence type="ECO:0000256" key="3">
    <source>
        <dbReference type="ARBA" id="ARBA00023015"/>
    </source>
</evidence>
<keyword evidence="1" id="KW-0547">Nucleotide-binding</keyword>
<dbReference type="SUPFAM" id="SSF52540">
    <property type="entry name" value="P-loop containing nucleoside triphosphate hydrolases"/>
    <property type="match status" value="1"/>
</dbReference>
<dbReference type="GO" id="GO:0005524">
    <property type="term" value="F:ATP binding"/>
    <property type="evidence" value="ECO:0007669"/>
    <property type="project" value="UniProtKB-KW"/>
</dbReference>
<dbReference type="SMART" id="SM00448">
    <property type="entry name" value="REC"/>
    <property type="match status" value="1"/>
</dbReference>
<dbReference type="PRINTS" id="PR01590">
    <property type="entry name" value="HTHFIS"/>
</dbReference>
<feature type="domain" description="Sigma-54 factor interaction" evidence="7">
    <location>
        <begin position="196"/>
        <end position="424"/>
    </location>
</feature>
<dbReference type="Gene3D" id="3.40.50.2300">
    <property type="match status" value="1"/>
</dbReference>
<evidence type="ECO:0000313" key="9">
    <source>
        <dbReference type="EMBL" id="RZD16219.1"/>
    </source>
</evidence>
<dbReference type="SUPFAM" id="SSF46689">
    <property type="entry name" value="Homeodomain-like"/>
    <property type="match status" value="1"/>
</dbReference>
<evidence type="ECO:0000256" key="6">
    <source>
        <dbReference type="SAM" id="MobiDB-lite"/>
    </source>
</evidence>
<keyword evidence="5" id="KW-0597">Phosphoprotein</keyword>
<dbReference type="Pfam" id="PF00158">
    <property type="entry name" value="Sigma54_activat"/>
    <property type="match status" value="1"/>
</dbReference>
<dbReference type="InterPro" id="IPR009057">
    <property type="entry name" value="Homeodomain-like_sf"/>
</dbReference>
<organism evidence="9 10">
    <name type="scientific">Acididesulfobacter guangdongensis</name>
    <dbReference type="NCBI Taxonomy" id="2597225"/>
    <lineage>
        <taxon>Bacteria</taxon>
        <taxon>Deltaproteobacteria</taxon>
        <taxon>Candidatus Acidulodesulfobacterales</taxon>
        <taxon>Candidatus Acididesulfobacter</taxon>
    </lineage>
</organism>
<evidence type="ECO:0000256" key="5">
    <source>
        <dbReference type="PROSITE-ProRule" id="PRU00169"/>
    </source>
</evidence>
<comment type="caution">
    <text evidence="9">The sequence shown here is derived from an EMBL/GenBank/DDBJ whole genome shotgun (WGS) entry which is preliminary data.</text>
</comment>
<dbReference type="GO" id="GO:0043565">
    <property type="term" value="F:sequence-specific DNA binding"/>
    <property type="evidence" value="ECO:0007669"/>
    <property type="project" value="InterPro"/>
</dbReference>
<name>A0A519BG38_ACIG2</name>
<accession>A0A519BG38</accession>
<dbReference type="FunFam" id="3.40.50.300:FF:000006">
    <property type="entry name" value="DNA-binding transcriptional regulator NtrC"/>
    <property type="match status" value="1"/>
</dbReference>
<dbReference type="Gene3D" id="3.40.50.300">
    <property type="entry name" value="P-loop containing nucleotide triphosphate hydrolases"/>
    <property type="match status" value="1"/>
</dbReference>
<dbReference type="InterPro" id="IPR003593">
    <property type="entry name" value="AAA+_ATPase"/>
</dbReference>
<evidence type="ECO:0000259" key="7">
    <source>
        <dbReference type="PROSITE" id="PS50045"/>
    </source>
</evidence>
<dbReference type="PANTHER" id="PTHR32071:SF57">
    <property type="entry name" value="C4-DICARBOXYLATE TRANSPORT TRANSCRIPTIONAL REGULATORY PROTEIN DCTD"/>
    <property type="match status" value="1"/>
</dbReference>
<evidence type="ECO:0000256" key="2">
    <source>
        <dbReference type="ARBA" id="ARBA00022840"/>
    </source>
</evidence>
<dbReference type="Proteomes" id="UP000316562">
    <property type="component" value="Unassembled WGS sequence"/>
</dbReference>
<dbReference type="CDD" id="cd00009">
    <property type="entry name" value="AAA"/>
    <property type="match status" value="1"/>
</dbReference>
<dbReference type="PANTHER" id="PTHR32071">
    <property type="entry name" value="TRANSCRIPTIONAL REGULATORY PROTEIN"/>
    <property type="match status" value="1"/>
</dbReference>
<dbReference type="EMBL" id="SGBC01000003">
    <property type="protein sequence ID" value="RZD16219.1"/>
    <property type="molecule type" value="Genomic_DNA"/>
</dbReference>
<dbReference type="GO" id="GO:0006355">
    <property type="term" value="P:regulation of DNA-templated transcription"/>
    <property type="evidence" value="ECO:0007669"/>
    <property type="project" value="InterPro"/>
</dbReference>
<reference evidence="9 10" key="1">
    <citation type="journal article" date="2019" name="ISME J.">
        <title>Insights into ecological role of a new deltaproteobacterial order Candidatus Acidulodesulfobacterales by metagenomics and metatranscriptomics.</title>
        <authorList>
            <person name="Tan S."/>
            <person name="Liu J."/>
            <person name="Fang Y."/>
            <person name="Hedlund B.P."/>
            <person name="Lian Z.H."/>
            <person name="Huang L.Y."/>
            <person name="Li J.T."/>
            <person name="Huang L.N."/>
            <person name="Li W.J."/>
            <person name="Jiang H.C."/>
            <person name="Dong H.L."/>
            <person name="Shu W.S."/>
        </authorList>
    </citation>
    <scope>NUCLEOTIDE SEQUENCE [LARGE SCALE GENOMIC DNA]</scope>
    <source>
        <strain evidence="9">AP2</strain>
    </source>
</reference>
<dbReference type="InterPro" id="IPR002197">
    <property type="entry name" value="HTH_Fis"/>
</dbReference>
<dbReference type="PROSITE" id="PS50045">
    <property type="entry name" value="SIGMA54_INTERACT_4"/>
    <property type="match status" value="1"/>
</dbReference>
<keyword evidence="4" id="KW-0804">Transcription</keyword>
<dbReference type="Pfam" id="PF25601">
    <property type="entry name" value="AAA_lid_14"/>
    <property type="match status" value="1"/>
</dbReference>
<dbReference type="InterPro" id="IPR027417">
    <property type="entry name" value="P-loop_NTPase"/>
</dbReference>
<dbReference type="AlphaFoldDB" id="A0A519BG38"/>
<dbReference type="InterPro" id="IPR058031">
    <property type="entry name" value="AAA_lid_NorR"/>
</dbReference>
<evidence type="ECO:0000313" key="10">
    <source>
        <dbReference type="Proteomes" id="UP000316562"/>
    </source>
</evidence>
<dbReference type="InterPro" id="IPR011006">
    <property type="entry name" value="CheY-like_superfamily"/>
</dbReference>
<gene>
    <name evidence="9" type="ORF">EVJ46_08520</name>
</gene>
<dbReference type="SUPFAM" id="SSF52172">
    <property type="entry name" value="CheY-like"/>
    <property type="match status" value="1"/>
</dbReference>
<dbReference type="Gene3D" id="1.10.8.60">
    <property type="match status" value="1"/>
</dbReference>
<feature type="region of interest" description="Disordered" evidence="6">
    <location>
        <begin position="451"/>
        <end position="478"/>
    </location>
</feature>
<dbReference type="Pfam" id="PF02954">
    <property type="entry name" value="HTH_8"/>
    <property type="match status" value="1"/>
</dbReference>